<dbReference type="PROSITE" id="PS50887">
    <property type="entry name" value="GGDEF"/>
    <property type="match status" value="1"/>
</dbReference>
<dbReference type="EC" id="2.7.7.65" evidence="2"/>
<dbReference type="SMART" id="SM00267">
    <property type="entry name" value="GGDEF"/>
    <property type="match status" value="1"/>
</dbReference>
<dbReference type="PANTHER" id="PTHR45138:SF9">
    <property type="entry name" value="DIGUANYLATE CYCLASE DGCM-RELATED"/>
    <property type="match status" value="1"/>
</dbReference>
<keyword evidence="4" id="KW-0802">TPR repeat</keyword>
<proteinExistence type="predicted"/>
<evidence type="ECO:0000313" key="8">
    <source>
        <dbReference type="Proteomes" id="UP000247689"/>
    </source>
</evidence>
<evidence type="ECO:0000256" key="3">
    <source>
        <dbReference type="ARBA" id="ARBA00034247"/>
    </source>
</evidence>
<keyword evidence="5" id="KW-1133">Transmembrane helix</keyword>
<keyword evidence="5" id="KW-0472">Membrane</keyword>
<feature type="transmembrane region" description="Helical" evidence="5">
    <location>
        <begin position="439"/>
        <end position="458"/>
    </location>
</feature>
<dbReference type="InterPro" id="IPR029787">
    <property type="entry name" value="Nucleotide_cyclase"/>
</dbReference>
<name>A0A318D973_9GAMM</name>
<dbReference type="EMBL" id="QICH01000003">
    <property type="protein sequence ID" value="PXF62699.1"/>
    <property type="molecule type" value="Genomic_DNA"/>
</dbReference>
<dbReference type="NCBIfam" id="TIGR00254">
    <property type="entry name" value="GGDEF"/>
    <property type="match status" value="1"/>
</dbReference>
<dbReference type="InterPro" id="IPR043128">
    <property type="entry name" value="Rev_trsase/Diguanyl_cyclase"/>
</dbReference>
<protein>
    <recommendedName>
        <fullName evidence="2">diguanylate cyclase</fullName>
        <ecNumber evidence="2">2.7.7.65</ecNumber>
    </recommendedName>
</protein>
<dbReference type="SUPFAM" id="SSF55073">
    <property type="entry name" value="Nucleotide cyclase"/>
    <property type="match status" value="1"/>
</dbReference>
<comment type="caution">
    <text evidence="7">The sequence shown here is derived from an EMBL/GenBank/DDBJ whole genome shotgun (WGS) entry which is preliminary data.</text>
</comment>
<evidence type="ECO:0000259" key="6">
    <source>
        <dbReference type="PROSITE" id="PS50887"/>
    </source>
</evidence>
<dbReference type="Gene3D" id="1.25.40.10">
    <property type="entry name" value="Tetratricopeptide repeat domain"/>
    <property type="match status" value="1"/>
</dbReference>
<dbReference type="AlphaFoldDB" id="A0A318D973"/>
<dbReference type="CDD" id="cd01949">
    <property type="entry name" value="GGDEF"/>
    <property type="match status" value="1"/>
</dbReference>
<dbReference type="PROSITE" id="PS50005">
    <property type="entry name" value="TPR"/>
    <property type="match status" value="1"/>
</dbReference>
<dbReference type="Pfam" id="PF00990">
    <property type="entry name" value="GGDEF"/>
    <property type="match status" value="1"/>
</dbReference>
<evidence type="ECO:0000256" key="2">
    <source>
        <dbReference type="ARBA" id="ARBA00012528"/>
    </source>
</evidence>
<dbReference type="InterPro" id="IPR000160">
    <property type="entry name" value="GGDEF_dom"/>
</dbReference>
<gene>
    <name evidence="7" type="ORF">DL796_10260</name>
</gene>
<dbReference type="Proteomes" id="UP000247689">
    <property type="component" value="Unassembled WGS sequence"/>
</dbReference>
<evidence type="ECO:0000256" key="1">
    <source>
        <dbReference type="ARBA" id="ARBA00001946"/>
    </source>
</evidence>
<dbReference type="InterPro" id="IPR019734">
    <property type="entry name" value="TPR_rpt"/>
</dbReference>
<dbReference type="GO" id="GO:0052621">
    <property type="term" value="F:diguanylate cyclase activity"/>
    <property type="evidence" value="ECO:0007669"/>
    <property type="project" value="UniProtKB-EC"/>
</dbReference>
<reference evidence="7 8" key="1">
    <citation type="submission" date="2018-05" db="EMBL/GenBank/DDBJ databases">
        <title>Kangiella spongicola genome sequence.</title>
        <authorList>
            <person name="Maclea K.S."/>
            <person name="Goen A.E."/>
            <person name="Kelley C."/>
            <person name="Underriner A."/>
            <person name="Silverwood T."/>
            <person name="Trachtenberg A.M."/>
        </authorList>
    </citation>
    <scope>NUCLEOTIDE SEQUENCE [LARGE SCALE GENOMIC DNA]</scope>
    <source>
        <strain evidence="7 8">ATCC BAA-2076</strain>
    </source>
</reference>
<feature type="repeat" description="TPR" evidence="4">
    <location>
        <begin position="157"/>
        <end position="190"/>
    </location>
</feature>
<comment type="catalytic activity">
    <reaction evidence="3">
        <text>2 GTP = 3',3'-c-di-GMP + 2 diphosphate</text>
        <dbReference type="Rhea" id="RHEA:24898"/>
        <dbReference type="ChEBI" id="CHEBI:33019"/>
        <dbReference type="ChEBI" id="CHEBI:37565"/>
        <dbReference type="ChEBI" id="CHEBI:58805"/>
        <dbReference type="EC" id="2.7.7.65"/>
    </reaction>
</comment>
<comment type="cofactor">
    <cofactor evidence="1">
        <name>Mg(2+)</name>
        <dbReference type="ChEBI" id="CHEBI:18420"/>
    </cofactor>
</comment>
<dbReference type="SUPFAM" id="SSF81901">
    <property type="entry name" value="HCP-like"/>
    <property type="match status" value="1"/>
</dbReference>
<evidence type="ECO:0000256" key="5">
    <source>
        <dbReference type="SAM" id="Phobius"/>
    </source>
</evidence>
<dbReference type="OrthoDB" id="9812260at2"/>
<feature type="domain" description="GGDEF" evidence="6">
    <location>
        <begin position="509"/>
        <end position="649"/>
    </location>
</feature>
<keyword evidence="8" id="KW-1185">Reference proteome</keyword>
<sequence length="685" mass="78798">MFLTINNLMSVVLVGFAIIYSSITVAFAQEEHITANPEPPLEKAVTLEELEKLEAYPDAYQAMSPEARIDWLNSQVEQTDDAVELYRFRRSLAFEYFSHFQSPEADKYCQSNAPLSFDLVYRYLCAMAADESYETTIDTYLKLYEDATEVGDEVIIAQVLMTLGWEQSGNGDIKQAFESYNEALSLGEHLDFYALNDAMANLASLYVIHGDENYVSKGIELHKKTIKRLQQKIQDEPGEATYLKSSLVVARFNTGVAYALHLRDYGEALKWFKLVNSTDISLPNVKLSSLLFSSMSAAYLDEFVEAEQYLAESYKQPEVDSTEFYYLYCYRELVRHKIGKDADMNACLPLHDNTPLEVKIDVYKRISELDDESLRSQGQEHFYQLFIDKLEKRLKQSSSPVASTAELYRQQQEDRLKNELLEKEVALKTAQQKQIEGQYRLVVAMSFILILLMLLVYIRFSQKRRLARQYKELSIVDTLTGLKNRRFLEQNIERELGYIKRTQGTKESNELGIYLIDIDHFKQVNDTYGHAAGDKVLIEFARRINTAIRDVDLFVRWGGEEFLLVARLEHGQKSMMALANRLSEAVKQAPFKADENTEIEVTCTIGAVIYPCADKSTMDISWNKLVKLSDMALYYGKHKQRDCWVCIESIVQPESWDRLLAQDFAQLVETREVTVSSSFEKSEEE</sequence>
<accession>A0A318D973</accession>
<keyword evidence="5" id="KW-0812">Transmembrane</keyword>
<dbReference type="Gene3D" id="3.30.70.270">
    <property type="match status" value="1"/>
</dbReference>
<dbReference type="InterPro" id="IPR050469">
    <property type="entry name" value="Diguanylate_Cyclase"/>
</dbReference>
<dbReference type="PANTHER" id="PTHR45138">
    <property type="entry name" value="REGULATORY COMPONENTS OF SENSORY TRANSDUCTION SYSTEM"/>
    <property type="match status" value="1"/>
</dbReference>
<organism evidence="7 8">
    <name type="scientific">Kangiella spongicola</name>
    <dbReference type="NCBI Taxonomy" id="796379"/>
    <lineage>
        <taxon>Bacteria</taxon>
        <taxon>Pseudomonadati</taxon>
        <taxon>Pseudomonadota</taxon>
        <taxon>Gammaproteobacteria</taxon>
        <taxon>Kangiellales</taxon>
        <taxon>Kangiellaceae</taxon>
        <taxon>Kangiella</taxon>
    </lineage>
</organism>
<dbReference type="FunFam" id="3.30.70.270:FF:000001">
    <property type="entry name" value="Diguanylate cyclase domain protein"/>
    <property type="match status" value="1"/>
</dbReference>
<dbReference type="InterPro" id="IPR011990">
    <property type="entry name" value="TPR-like_helical_dom_sf"/>
</dbReference>
<evidence type="ECO:0000256" key="4">
    <source>
        <dbReference type="PROSITE-ProRule" id="PRU00339"/>
    </source>
</evidence>
<evidence type="ECO:0000313" key="7">
    <source>
        <dbReference type="EMBL" id="PXF62699.1"/>
    </source>
</evidence>